<evidence type="ECO:0000313" key="2">
    <source>
        <dbReference type="Proteomes" id="UP001595906"/>
    </source>
</evidence>
<dbReference type="EMBL" id="JBHSDC010000003">
    <property type="protein sequence ID" value="MFC4231145.1"/>
    <property type="molecule type" value="Genomic_DNA"/>
</dbReference>
<keyword evidence="1" id="KW-0456">Lyase</keyword>
<comment type="caution">
    <text evidence="1">The sequence shown here is derived from an EMBL/GenBank/DDBJ whole genome shotgun (WGS) entry which is preliminary data.</text>
</comment>
<gene>
    <name evidence="1" type="primary">pelA</name>
    <name evidence="1" type="ORF">ACFOW1_04540</name>
</gene>
<dbReference type="Proteomes" id="UP001595906">
    <property type="component" value="Unassembled WGS sequence"/>
</dbReference>
<accession>A0ABV8PWJ1</accession>
<sequence>MKNSNNILFIGLIAVLLLTNSTIHSQDLVADNMLLFQRSYGGWPKHFEEKAINYKRDYTVVEKATITDDIGRNDATIDNDATTKEIWYLAKAYKAFKNPKYLVAVENGIRYLLKAQYQNGGWPQFYPDSSLYRSEITYNDNAMINALKVLQDVVLKRNNLDIVDTSLIAPSKAAVEKGIDCILKTQIRVKGKLTVWCAQYDAVSLKPAKARTFELVSLSGNESVGIVEFLMEQPYPSQAIKDAINSAVAWFNAAKIVGYNFVDIPAPGTPKGKDRVFVQDPNSTIWARFYDIDTNEPFFSGRDSQKKKYVKDIEYERRNGYAWYGTWPAQLLANKYPNWVLKNQ</sequence>
<evidence type="ECO:0000313" key="1">
    <source>
        <dbReference type="EMBL" id="MFC4231145.1"/>
    </source>
</evidence>
<proteinExistence type="predicted"/>
<reference evidence="2" key="1">
    <citation type="journal article" date="2019" name="Int. J. Syst. Evol. Microbiol.">
        <title>The Global Catalogue of Microorganisms (GCM) 10K type strain sequencing project: providing services to taxonomists for standard genome sequencing and annotation.</title>
        <authorList>
            <consortium name="The Broad Institute Genomics Platform"/>
            <consortium name="The Broad Institute Genome Sequencing Center for Infectious Disease"/>
            <person name="Wu L."/>
            <person name="Ma J."/>
        </authorList>
    </citation>
    <scope>NUCLEOTIDE SEQUENCE [LARGE SCALE GENOMIC DNA]</scope>
    <source>
        <strain evidence="2">CECT 8010</strain>
    </source>
</reference>
<dbReference type="EC" id="4.2.2.2" evidence="1"/>
<dbReference type="GO" id="GO:0030570">
    <property type="term" value="F:pectate lyase activity"/>
    <property type="evidence" value="ECO:0007669"/>
    <property type="project" value="UniProtKB-EC"/>
</dbReference>
<protein>
    <submittedName>
        <fullName evidence="1">Pectate lyase</fullName>
        <ecNumber evidence="1">4.2.2.2</ecNumber>
    </submittedName>
</protein>
<dbReference type="RefSeq" id="WP_379012532.1">
    <property type="nucleotide sequence ID" value="NZ_JBHSDC010000003.1"/>
</dbReference>
<organism evidence="1 2">
    <name type="scientific">Parasediminibacterium paludis</name>
    <dbReference type="NCBI Taxonomy" id="908966"/>
    <lineage>
        <taxon>Bacteria</taxon>
        <taxon>Pseudomonadati</taxon>
        <taxon>Bacteroidota</taxon>
        <taxon>Chitinophagia</taxon>
        <taxon>Chitinophagales</taxon>
        <taxon>Chitinophagaceae</taxon>
        <taxon>Parasediminibacterium</taxon>
    </lineage>
</organism>
<keyword evidence="2" id="KW-1185">Reference proteome</keyword>
<dbReference type="InterPro" id="IPR012669">
    <property type="entry name" value="Pectate_lyase"/>
</dbReference>
<dbReference type="Gene3D" id="1.50.10.20">
    <property type="match status" value="1"/>
</dbReference>
<dbReference type="Pfam" id="PF09492">
    <property type="entry name" value="Pec_lyase"/>
    <property type="match status" value="1"/>
</dbReference>
<dbReference type="SUPFAM" id="SSF81853">
    <property type="entry name" value="Family 10 polysaccharide lyase"/>
    <property type="match status" value="1"/>
</dbReference>
<dbReference type="NCBIfam" id="TIGR02474">
    <property type="entry name" value="pec_lyase"/>
    <property type="match status" value="1"/>
</dbReference>
<name>A0ABV8PWJ1_9BACT</name>